<protein>
    <submittedName>
        <fullName evidence="1">Uncharacterized protein</fullName>
    </submittedName>
</protein>
<evidence type="ECO:0000313" key="2">
    <source>
        <dbReference type="Proteomes" id="UP001159363"/>
    </source>
</evidence>
<dbReference type="PANTHER" id="PTHR31751:SF42">
    <property type="entry name" value="PROTEIN CBG10204"/>
    <property type="match status" value="1"/>
</dbReference>
<comment type="caution">
    <text evidence="1">The sequence shown here is derived from an EMBL/GenBank/DDBJ whole genome shotgun (WGS) entry which is preliminary data.</text>
</comment>
<dbReference type="PANTHER" id="PTHR31751">
    <property type="entry name" value="SI:CH211-108C17.2-RELATED-RELATED"/>
    <property type="match status" value="1"/>
</dbReference>
<name>A0ABQ9IL85_9NEOP</name>
<gene>
    <name evidence="1" type="ORF">PR048_002777</name>
</gene>
<reference evidence="1 2" key="1">
    <citation type="submission" date="2023-02" db="EMBL/GenBank/DDBJ databases">
        <title>LHISI_Scaffold_Assembly.</title>
        <authorList>
            <person name="Stuart O.P."/>
            <person name="Cleave R."/>
            <person name="Magrath M.J.L."/>
            <person name="Mikheyev A.S."/>
        </authorList>
    </citation>
    <scope>NUCLEOTIDE SEQUENCE [LARGE SCALE GENOMIC DNA]</scope>
    <source>
        <strain evidence="1">Daus_M_001</strain>
        <tissue evidence="1">Leg muscle</tissue>
    </source>
</reference>
<dbReference type="EMBL" id="JARBHB010000001">
    <property type="protein sequence ID" value="KAJ8897431.1"/>
    <property type="molecule type" value="Genomic_DNA"/>
</dbReference>
<sequence>MENNHKEMHYKRQHCCCLAFYLSHSCLSAKLLNYICFHVQYYTGLLVQNRNNPVWLAGDGQYDSPGFSAKYLVYSLMYLDTGLVVDFELVQEEMVKGKLERAACENIMEKFVNKENCDVKLFLSDRHKGIRYLLKTRFPNIEHEFDVTYQALKKIILDKSFLKDIEHIKHYVYTGCLESYHNLRL</sequence>
<keyword evidence="2" id="KW-1185">Reference proteome</keyword>
<evidence type="ECO:0000313" key="1">
    <source>
        <dbReference type="EMBL" id="KAJ8897431.1"/>
    </source>
</evidence>
<proteinExistence type="predicted"/>
<organism evidence="1 2">
    <name type="scientific">Dryococelus australis</name>
    <dbReference type="NCBI Taxonomy" id="614101"/>
    <lineage>
        <taxon>Eukaryota</taxon>
        <taxon>Metazoa</taxon>
        <taxon>Ecdysozoa</taxon>
        <taxon>Arthropoda</taxon>
        <taxon>Hexapoda</taxon>
        <taxon>Insecta</taxon>
        <taxon>Pterygota</taxon>
        <taxon>Neoptera</taxon>
        <taxon>Polyneoptera</taxon>
        <taxon>Phasmatodea</taxon>
        <taxon>Verophasmatodea</taxon>
        <taxon>Anareolatae</taxon>
        <taxon>Phasmatidae</taxon>
        <taxon>Eurycanthinae</taxon>
        <taxon>Dryococelus</taxon>
    </lineage>
</organism>
<accession>A0ABQ9IL85</accession>
<dbReference type="Proteomes" id="UP001159363">
    <property type="component" value="Chromosome 1"/>
</dbReference>